<dbReference type="AlphaFoldDB" id="E7C625"/>
<name>E7C625_9HYPH</name>
<evidence type="ECO:0000313" key="5">
    <source>
        <dbReference type="EMBL" id="ADI22899.1"/>
    </source>
</evidence>
<comment type="function">
    <text evidence="1">Part of the tripartite ATP-independent periplasmic (TRAP) transport system.</text>
</comment>
<dbReference type="EMBL" id="GU568000">
    <property type="protein sequence ID" value="ADI22899.1"/>
    <property type="molecule type" value="Genomic_DNA"/>
</dbReference>
<dbReference type="GO" id="GO:0005886">
    <property type="term" value="C:plasma membrane"/>
    <property type="evidence" value="ECO:0007669"/>
    <property type="project" value="UniProtKB-SubCell"/>
</dbReference>
<feature type="transmembrane region" description="Helical" evidence="3">
    <location>
        <begin position="139"/>
        <end position="158"/>
    </location>
</feature>
<keyword evidence="1" id="KW-0997">Cell inner membrane</keyword>
<dbReference type="InterPro" id="IPR011853">
    <property type="entry name" value="TRAP_DctM-Dct_fused"/>
</dbReference>
<feature type="transmembrane region" description="Helical" evidence="3">
    <location>
        <begin position="234"/>
        <end position="251"/>
    </location>
</feature>
<evidence type="ECO:0000259" key="4">
    <source>
        <dbReference type="Pfam" id="PF06808"/>
    </source>
</evidence>
<feature type="compositionally biased region" description="Acidic residues" evidence="2">
    <location>
        <begin position="484"/>
        <end position="510"/>
    </location>
</feature>
<dbReference type="PANTHER" id="PTHR43849:SF2">
    <property type="entry name" value="BLL3936 PROTEIN"/>
    <property type="match status" value="1"/>
</dbReference>
<dbReference type="Pfam" id="PF06808">
    <property type="entry name" value="DctM"/>
    <property type="match status" value="2"/>
</dbReference>
<dbReference type="PANTHER" id="PTHR43849">
    <property type="entry name" value="BLL3936 PROTEIN"/>
    <property type="match status" value="1"/>
</dbReference>
<protein>
    <submittedName>
        <fullName evidence="5">TRAP-type uncharacterized transport system, fused permease components</fullName>
    </submittedName>
</protein>
<keyword evidence="3" id="KW-0472">Membrane</keyword>
<evidence type="ECO:0000256" key="2">
    <source>
        <dbReference type="SAM" id="MobiDB-lite"/>
    </source>
</evidence>
<feature type="transmembrane region" description="Helical" evidence="3">
    <location>
        <begin position="271"/>
        <end position="298"/>
    </location>
</feature>
<feature type="transmembrane region" description="Helical" evidence="3">
    <location>
        <begin position="441"/>
        <end position="470"/>
    </location>
</feature>
<dbReference type="GO" id="GO:0022857">
    <property type="term" value="F:transmembrane transporter activity"/>
    <property type="evidence" value="ECO:0007669"/>
    <property type="project" value="UniProtKB-UniRule"/>
</dbReference>
<dbReference type="InterPro" id="IPR010656">
    <property type="entry name" value="DctM"/>
</dbReference>
<accession>E7C625</accession>
<organism evidence="5">
    <name type="scientific">uncultured Rhizobium sp. HF0500_35F13</name>
    <dbReference type="NCBI Taxonomy" id="723627"/>
    <lineage>
        <taxon>Bacteria</taxon>
        <taxon>Pseudomonadati</taxon>
        <taxon>Pseudomonadota</taxon>
        <taxon>Alphaproteobacteria</taxon>
        <taxon>Hyphomicrobiales</taxon>
        <taxon>Rhizobiaceae</taxon>
        <taxon>Rhizobium/Agrobacterium group</taxon>
        <taxon>Rhizobium</taxon>
        <taxon>environmental samples</taxon>
    </lineage>
</organism>
<keyword evidence="1" id="KW-1003">Cell membrane</keyword>
<evidence type="ECO:0000256" key="1">
    <source>
        <dbReference type="RuleBase" id="RU369079"/>
    </source>
</evidence>
<feature type="transmembrane region" description="Helical" evidence="3">
    <location>
        <begin position="405"/>
        <end position="429"/>
    </location>
</feature>
<proteinExistence type="predicted"/>
<feature type="domain" description="TRAP C4-dicarboxylate transport system permease DctM subunit" evidence="4">
    <location>
        <begin position="200"/>
        <end position="377"/>
    </location>
</feature>
<feature type="transmembrane region" description="Helical" evidence="3">
    <location>
        <begin position="71"/>
        <end position="94"/>
    </location>
</feature>
<feature type="transmembrane region" description="Helical" evidence="3">
    <location>
        <begin position="165"/>
        <end position="181"/>
    </location>
</feature>
<keyword evidence="1" id="KW-0813">Transport</keyword>
<feature type="transmembrane region" description="Helical" evidence="3">
    <location>
        <begin position="32"/>
        <end position="59"/>
    </location>
</feature>
<keyword evidence="3" id="KW-1133">Transmembrane helix</keyword>
<feature type="domain" description="TRAP C4-dicarboxylate transport system permease DctM subunit" evidence="4">
    <location>
        <begin position="1"/>
        <end position="152"/>
    </location>
</feature>
<feature type="transmembrane region" description="Helical" evidence="3">
    <location>
        <begin position="193"/>
        <end position="213"/>
    </location>
</feature>
<reference evidence="5" key="1">
    <citation type="submission" date="2010-01" db="EMBL/GenBank/DDBJ databases">
        <title>Genome fragments of uncultured bacteria from the North Pacific subtropical Gyre.</title>
        <authorList>
            <person name="Pham V.D."/>
            <person name="Delong E.F."/>
        </authorList>
    </citation>
    <scope>NUCLEOTIDE SEQUENCE</scope>
</reference>
<sequence length="510" mass="53561">MGSLSGSAVANAVTTGSFTIPMMRNAGFERHIAGGITAAAASGGALVPPVMGAGAYMMLELVQPQVRFIDIAKAAVIPAVLYYLSIFMIVHFYSRRIGSRPVSKEQARPVSKYQGLVFLLALATLVLLLVMGFTAFKAVSAALVVILVLAVAGPQLDISRSTRKIALGAFGIAVLIHQLAFAESPAVPSFASWLESFTNSSLIGMFVLLLFGVANRELRKPVLKALESSAKNGVALIAAAACVGIIIGIVQSTGIATDFSAVIKGVVESSLLLALIGIMFCSIILGMGVPSVVCYLLMATLMGSLLEEMGVQPLAAHLFIFYFGMMSMVTPPVALAAYASASLAESRIMQTAMASFRFALVGFTLPFMFVYRPALLLLVPRDMTNRGTARATANKSLDLTDVNSLIDLSIACGTALLGIYALAAAIAGFMRARLSMLLRTILLITAALLLVPDITLNIVGGLLFVGAVAYHKVTVGKERASETANDETGEEGTSGEDDEADEENDDEASD</sequence>
<feature type="transmembrane region" description="Helical" evidence="3">
    <location>
        <begin position="319"/>
        <end position="338"/>
    </location>
</feature>
<feature type="transmembrane region" description="Helical" evidence="3">
    <location>
        <begin position="358"/>
        <end position="379"/>
    </location>
</feature>
<feature type="region of interest" description="Disordered" evidence="2">
    <location>
        <begin position="477"/>
        <end position="510"/>
    </location>
</feature>
<dbReference type="NCBIfam" id="TIGR02123">
    <property type="entry name" value="TRAP_fused"/>
    <property type="match status" value="1"/>
</dbReference>
<feature type="transmembrane region" description="Helical" evidence="3">
    <location>
        <begin position="115"/>
        <end position="133"/>
    </location>
</feature>
<evidence type="ECO:0000256" key="3">
    <source>
        <dbReference type="SAM" id="Phobius"/>
    </source>
</evidence>
<keyword evidence="3" id="KW-0812">Transmembrane</keyword>
<comment type="subcellular location">
    <subcellularLocation>
        <location evidence="1">Cell inner membrane</location>
        <topology evidence="1">Multi-pass membrane protein</topology>
    </subcellularLocation>
</comment>